<evidence type="ECO:0000313" key="9">
    <source>
        <dbReference type="EMBL" id="KEO83336.1"/>
    </source>
</evidence>
<gene>
    <name evidence="7" type="primary">nuoA</name>
    <name evidence="9" type="ORF">EL26_10185</name>
</gene>
<protein>
    <recommendedName>
        <fullName evidence="7">NADH-quinone oxidoreductase subunit A</fullName>
        <ecNumber evidence="7">7.1.1.-</ecNumber>
    </recommendedName>
    <alternativeName>
        <fullName evidence="7">NADH dehydrogenase I subunit A</fullName>
    </alternativeName>
    <alternativeName>
        <fullName evidence="7">NDH-1 subunit A</fullName>
    </alternativeName>
    <alternativeName>
        <fullName evidence="7">NUO1</fullName>
    </alternativeName>
</protein>
<keyword evidence="7 8" id="KW-0874">Quinone</keyword>
<evidence type="ECO:0000256" key="5">
    <source>
        <dbReference type="ARBA" id="ARBA00022989"/>
    </source>
</evidence>
<dbReference type="InterPro" id="IPR023043">
    <property type="entry name" value="NAD(P)H_OxRDtase_bac/plastid"/>
</dbReference>
<evidence type="ECO:0000256" key="6">
    <source>
        <dbReference type="ARBA" id="ARBA00023136"/>
    </source>
</evidence>
<keyword evidence="7" id="KW-1003">Cell membrane</keyword>
<keyword evidence="7" id="KW-1278">Translocase</keyword>
<accession>A0A074LMJ1</accession>
<keyword evidence="6 7" id="KW-0472">Membrane</keyword>
<dbReference type="GO" id="GO:0030964">
    <property type="term" value="C:NADH dehydrogenase complex"/>
    <property type="evidence" value="ECO:0007669"/>
    <property type="project" value="TreeGrafter"/>
</dbReference>
<dbReference type="RefSeq" id="WP_038087452.1">
    <property type="nucleotide sequence ID" value="NZ_JMIR01000012.1"/>
</dbReference>
<comment type="subcellular location">
    <subcellularLocation>
        <location evidence="7 8">Cell membrane</location>
        <topology evidence="7 8">Multi-pass membrane protein</topology>
    </subcellularLocation>
    <subcellularLocation>
        <location evidence="1">Membrane</location>
        <topology evidence="1">Multi-pass membrane protein</topology>
    </subcellularLocation>
</comment>
<dbReference type="InterPro" id="IPR038430">
    <property type="entry name" value="NDAH_ubi_oxred_su3_sf"/>
</dbReference>
<feature type="transmembrane region" description="Helical" evidence="7">
    <location>
        <begin position="91"/>
        <end position="114"/>
    </location>
</feature>
<organism evidence="9 10">
    <name type="scientific">Tumebacillus flagellatus</name>
    <dbReference type="NCBI Taxonomy" id="1157490"/>
    <lineage>
        <taxon>Bacteria</taxon>
        <taxon>Bacillati</taxon>
        <taxon>Bacillota</taxon>
        <taxon>Bacilli</taxon>
        <taxon>Bacillales</taxon>
        <taxon>Alicyclobacillaceae</taxon>
        <taxon>Tumebacillus</taxon>
    </lineage>
</organism>
<feature type="transmembrane region" description="Helical" evidence="7">
    <location>
        <begin position="6"/>
        <end position="33"/>
    </location>
</feature>
<keyword evidence="9" id="KW-0560">Oxidoreductase</keyword>
<dbReference type="HAMAP" id="MF_01394">
    <property type="entry name" value="NDH1_NuoA"/>
    <property type="match status" value="1"/>
</dbReference>
<dbReference type="AlphaFoldDB" id="A0A074LMJ1"/>
<evidence type="ECO:0000256" key="1">
    <source>
        <dbReference type="ARBA" id="ARBA00004141"/>
    </source>
</evidence>
<evidence type="ECO:0000256" key="8">
    <source>
        <dbReference type="RuleBase" id="RU003639"/>
    </source>
</evidence>
<dbReference type="EC" id="7.1.1.-" evidence="7"/>
<dbReference type="GO" id="GO:0008137">
    <property type="term" value="F:NADH dehydrogenase (ubiquinone) activity"/>
    <property type="evidence" value="ECO:0007669"/>
    <property type="project" value="InterPro"/>
</dbReference>
<comment type="catalytic activity">
    <reaction evidence="7 8">
        <text>a quinone + NADH + 5 H(+)(in) = a quinol + NAD(+) + 4 H(+)(out)</text>
        <dbReference type="Rhea" id="RHEA:57888"/>
        <dbReference type="ChEBI" id="CHEBI:15378"/>
        <dbReference type="ChEBI" id="CHEBI:24646"/>
        <dbReference type="ChEBI" id="CHEBI:57540"/>
        <dbReference type="ChEBI" id="CHEBI:57945"/>
        <dbReference type="ChEBI" id="CHEBI:132124"/>
    </reaction>
</comment>
<evidence type="ECO:0000256" key="2">
    <source>
        <dbReference type="ARBA" id="ARBA00008472"/>
    </source>
</evidence>
<keyword evidence="9" id="KW-0830">Ubiquinone</keyword>
<proteinExistence type="inferred from homology"/>
<dbReference type="STRING" id="1157490.EL26_10185"/>
<dbReference type="PANTHER" id="PTHR11058:SF9">
    <property type="entry name" value="NADH-UBIQUINONE OXIDOREDUCTASE CHAIN 3"/>
    <property type="match status" value="1"/>
</dbReference>
<dbReference type="eggNOG" id="COG0838">
    <property type="taxonomic scope" value="Bacteria"/>
</dbReference>
<evidence type="ECO:0000256" key="4">
    <source>
        <dbReference type="ARBA" id="ARBA00022692"/>
    </source>
</evidence>
<evidence type="ECO:0000313" key="10">
    <source>
        <dbReference type="Proteomes" id="UP000027931"/>
    </source>
</evidence>
<reference evidence="9 10" key="1">
    <citation type="journal article" date="2013" name="Int. J. Syst. Evol. Microbiol.">
        <title>Tumebacillus flagellatus sp. nov., an alpha-amylase/pullulanase-producing bacterium isolated from cassava wastewater.</title>
        <authorList>
            <person name="Wang Q."/>
            <person name="Xie N."/>
            <person name="Qin Y."/>
            <person name="Shen N."/>
            <person name="Zhu J."/>
            <person name="Mi H."/>
            <person name="Huang R."/>
        </authorList>
    </citation>
    <scope>NUCLEOTIDE SEQUENCE [LARGE SCALE GENOMIC DNA]</scope>
    <source>
        <strain evidence="9 10">GST4</strain>
    </source>
</reference>
<keyword evidence="5 7" id="KW-1133">Transmembrane helix</keyword>
<evidence type="ECO:0000256" key="3">
    <source>
        <dbReference type="ARBA" id="ARBA00022448"/>
    </source>
</evidence>
<dbReference type="Gene3D" id="1.20.58.1610">
    <property type="entry name" value="NADH:ubiquinone/plastoquinone oxidoreductase, chain 3"/>
    <property type="match status" value="1"/>
</dbReference>
<name>A0A074LMJ1_9BACL</name>
<dbReference type="GO" id="GO:0005886">
    <property type="term" value="C:plasma membrane"/>
    <property type="evidence" value="ECO:0007669"/>
    <property type="project" value="UniProtKB-SubCell"/>
</dbReference>
<dbReference type="OrthoDB" id="9791970at2"/>
<comment type="function">
    <text evidence="7">NDH-1 shuttles electrons from NADH, via FMN and iron-sulfur (Fe-S) centers, to quinones in the respiratory chain. The immediate electron acceptor for the enzyme in this species is believed to be a menaquinone. Couples the redox reaction to proton translocation (for every two electrons transferred, four hydrogen ions are translocated across the cytoplasmic membrane), and thus conserves the redox energy in a proton gradient.</text>
</comment>
<dbReference type="EMBL" id="JMIR01000012">
    <property type="protein sequence ID" value="KEO83336.1"/>
    <property type="molecule type" value="Genomic_DNA"/>
</dbReference>
<dbReference type="NCBIfam" id="NF005839">
    <property type="entry name" value="PRK07756.1"/>
    <property type="match status" value="1"/>
</dbReference>
<dbReference type="PANTHER" id="PTHR11058">
    <property type="entry name" value="NADH-UBIQUINONE OXIDOREDUCTASE CHAIN 3"/>
    <property type="match status" value="1"/>
</dbReference>
<dbReference type="Pfam" id="PF00507">
    <property type="entry name" value="Oxidored_q4"/>
    <property type="match status" value="1"/>
</dbReference>
<sequence>MVSYWNSYLFIFLFLVLGLLLPIGAIMVIGPLLRPKNPTPEKLTTYESGVEPFGEAHVRYNVRYYLFALMFVAFDVEVMFLYPWAVTFDSLGLFGLVEMLIFLGLLAIGLIYAWKKKVLEWK</sequence>
<keyword evidence="10" id="KW-1185">Reference proteome</keyword>
<keyword evidence="7 8" id="KW-0520">NAD</keyword>
<dbReference type="GO" id="GO:0048038">
    <property type="term" value="F:quinone binding"/>
    <property type="evidence" value="ECO:0007669"/>
    <property type="project" value="UniProtKB-KW"/>
</dbReference>
<comment type="similarity">
    <text evidence="2 7 8">Belongs to the complex I subunit 3 family.</text>
</comment>
<keyword evidence="3 7" id="KW-0813">Transport</keyword>
<dbReference type="InterPro" id="IPR000440">
    <property type="entry name" value="NADH_UbQ/plastoQ_OxRdtase_su3"/>
</dbReference>
<comment type="subunit">
    <text evidence="7">NDH-1 is composed of 14 different subunits. Subunits NuoA, H, J, K, L, M, N constitute the membrane sector of the complex.</text>
</comment>
<dbReference type="GO" id="GO:0050136">
    <property type="term" value="F:NADH dehydrogenase (quinone) (non-electrogenic) activity"/>
    <property type="evidence" value="ECO:0007669"/>
    <property type="project" value="UniProtKB-UniRule"/>
</dbReference>
<dbReference type="Proteomes" id="UP000027931">
    <property type="component" value="Unassembled WGS sequence"/>
</dbReference>
<feature type="transmembrane region" description="Helical" evidence="7">
    <location>
        <begin position="64"/>
        <end position="85"/>
    </location>
</feature>
<comment type="caution">
    <text evidence="9">The sequence shown here is derived from an EMBL/GenBank/DDBJ whole genome shotgun (WGS) entry which is preliminary data.</text>
</comment>
<keyword evidence="4 7" id="KW-0812">Transmembrane</keyword>
<evidence type="ECO:0000256" key="7">
    <source>
        <dbReference type="HAMAP-Rule" id="MF_01394"/>
    </source>
</evidence>